<evidence type="ECO:0000313" key="4">
    <source>
        <dbReference type="Proteomes" id="UP000186720"/>
    </source>
</evidence>
<dbReference type="Gene3D" id="3.40.50.1820">
    <property type="entry name" value="alpha/beta hydrolase"/>
    <property type="match status" value="1"/>
</dbReference>
<feature type="chain" id="PRO_5012931333" description="AB hydrolase-1 domain-containing protein" evidence="1">
    <location>
        <begin position="20"/>
        <end position="260"/>
    </location>
</feature>
<dbReference type="EMBL" id="MPPL01000001">
    <property type="protein sequence ID" value="OKS86687.1"/>
    <property type="molecule type" value="Genomic_DNA"/>
</dbReference>
<dbReference type="SUPFAM" id="SSF53474">
    <property type="entry name" value="alpha/beta-Hydrolases"/>
    <property type="match status" value="1"/>
</dbReference>
<dbReference type="PANTHER" id="PTHR37017">
    <property type="entry name" value="AB HYDROLASE-1 DOMAIN-CONTAINING PROTEIN-RELATED"/>
    <property type="match status" value="1"/>
</dbReference>
<dbReference type="AlphaFoldDB" id="A0A1Q5ZY63"/>
<proteinExistence type="predicted"/>
<dbReference type="InterPro" id="IPR052897">
    <property type="entry name" value="Sec-Metab_Biosynth_Hydrolase"/>
</dbReference>
<keyword evidence="1" id="KW-0732">Signal</keyword>
<dbReference type="InterPro" id="IPR000073">
    <property type="entry name" value="AB_hydrolase_1"/>
</dbReference>
<sequence>MKKLIMLMTLSVIGFTTFAQKNKTIVLVHGAWTDASSWQAVTPLLKAKGHEVIEVNLPGHGKDSTAITAISFQSYVETVKAAIGDRKNVILVGHSMSGLVVSQVAEEIPGQISKLIYLAAFLPKTGESLLSLAQTDAGAHIGKYLVIDKENGIAGVKKEGIIECFAADAPPKIGQYIADNLRPEPLAPLATPVTLTPEKFGSIKKVYIHTVNDMVVSIGLQERMVKDAPNVVKEYTLQSSHTPFISMPDKLAAIILTESK</sequence>
<organism evidence="3 4">
    <name type="scientific">Mucilaginibacter polytrichastri</name>
    <dbReference type="NCBI Taxonomy" id="1302689"/>
    <lineage>
        <taxon>Bacteria</taxon>
        <taxon>Pseudomonadati</taxon>
        <taxon>Bacteroidota</taxon>
        <taxon>Sphingobacteriia</taxon>
        <taxon>Sphingobacteriales</taxon>
        <taxon>Sphingobacteriaceae</taxon>
        <taxon>Mucilaginibacter</taxon>
    </lineage>
</organism>
<dbReference type="RefSeq" id="WP_074489355.1">
    <property type="nucleotide sequence ID" value="NZ_FPAM01000004.1"/>
</dbReference>
<dbReference type="STRING" id="1302689.RG47T_2144"/>
<reference evidence="3 4" key="1">
    <citation type="submission" date="2016-11" db="EMBL/GenBank/DDBJ databases">
        <title>Whole Genome Sequencing of Mucilaginibacter polytrichastri RG4-7(T) isolated from the moss sample.</title>
        <authorList>
            <person name="Li Y."/>
        </authorList>
    </citation>
    <scope>NUCLEOTIDE SEQUENCE [LARGE SCALE GENOMIC DNA]</scope>
    <source>
        <strain evidence="3 4">RG4-7</strain>
    </source>
</reference>
<dbReference type="PANTHER" id="PTHR37017:SF11">
    <property type="entry name" value="ESTERASE_LIPASE_THIOESTERASE DOMAIN-CONTAINING PROTEIN"/>
    <property type="match status" value="1"/>
</dbReference>
<dbReference type="Proteomes" id="UP000186720">
    <property type="component" value="Unassembled WGS sequence"/>
</dbReference>
<comment type="caution">
    <text evidence="3">The sequence shown here is derived from an EMBL/GenBank/DDBJ whole genome shotgun (WGS) entry which is preliminary data.</text>
</comment>
<protein>
    <recommendedName>
        <fullName evidence="2">AB hydrolase-1 domain-containing protein</fullName>
    </recommendedName>
</protein>
<evidence type="ECO:0000256" key="1">
    <source>
        <dbReference type="SAM" id="SignalP"/>
    </source>
</evidence>
<feature type="domain" description="AB hydrolase-1" evidence="2">
    <location>
        <begin position="25"/>
        <end position="253"/>
    </location>
</feature>
<name>A0A1Q5ZY63_9SPHI</name>
<evidence type="ECO:0000259" key="2">
    <source>
        <dbReference type="Pfam" id="PF12697"/>
    </source>
</evidence>
<dbReference type="Pfam" id="PF12697">
    <property type="entry name" value="Abhydrolase_6"/>
    <property type="match status" value="1"/>
</dbReference>
<accession>A0A1Q5ZY63</accession>
<evidence type="ECO:0000313" key="3">
    <source>
        <dbReference type="EMBL" id="OKS86687.1"/>
    </source>
</evidence>
<keyword evidence="4" id="KW-1185">Reference proteome</keyword>
<feature type="signal peptide" evidence="1">
    <location>
        <begin position="1"/>
        <end position="19"/>
    </location>
</feature>
<dbReference type="InterPro" id="IPR029058">
    <property type="entry name" value="AB_hydrolase_fold"/>
</dbReference>
<dbReference type="OrthoDB" id="9112061at2"/>
<gene>
    <name evidence="3" type="ORF">RG47T_2144</name>
</gene>